<dbReference type="PANTHER" id="PTHR43744:SF12">
    <property type="entry name" value="ABC TRANSPORTER PERMEASE PROTEIN MG189-RELATED"/>
    <property type="match status" value="1"/>
</dbReference>
<evidence type="ECO:0000256" key="3">
    <source>
        <dbReference type="ARBA" id="ARBA00022475"/>
    </source>
</evidence>
<dbReference type="InterPro" id="IPR035906">
    <property type="entry name" value="MetI-like_sf"/>
</dbReference>
<dbReference type="Pfam" id="PF00528">
    <property type="entry name" value="BPD_transp_1"/>
    <property type="match status" value="1"/>
</dbReference>
<comment type="similarity">
    <text evidence="7">Belongs to the binding-protein-dependent transport system permease family.</text>
</comment>
<keyword evidence="3" id="KW-1003">Cell membrane</keyword>
<keyword evidence="6 7" id="KW-0472">Membrane</keyword>
<dbReference type="OrthoDB" id="9771544at2"/>
<feature type="transmembrane region" description="Helical" evidence="7">
    <location>
        <begin position="253"/>
        <end position="271"/>
    </location>
</feature>
<dbReference type="Proteomes" id="UP000306912">
    <property type="component" value="Unassembled WGS sequence"/>
</dbReference>
<evidence type="ECO:0000256" key="5">
    <source>
        <dbReference type="ARBA" id="ARBA00022989"/>
    </source>
</evidence>
<keyword evidence="5 7" id="KW-1133">Transmembrane helix</keyword>
<evidence type="ECO:0000313" key="10">
    <source>
        <dbReference type="Proteomes" id="UP000306912"/>
    </source>
</evidence>
<dbReference type="GO" id="GO:0005886">
    <property type="term" value="C:plasma membrane"/>
    <property type="evidence" value="ECO:0007669"/>
    <property type="project" value="UniProtKB-SubCell"/>
</dbReference>
<dbReference type="SUPFAM" id="SSF161098">
    <property type="entry name" value="MetI-like"/>
    <property type="match status" value="1"/>
</dbReference>
<organism evidence="9 10">
    <name type="scientific">Culicoidibacter larvae</name>
    <dbReference type="NCBI Taxonomy" id="2579976"/>
    <lineage>
        <taxon>Bacteria</taxon>
        <taxon>Bacillati</taxon>
        <taxon>Bacillota</taxon>
        <taxon>Culicoidibacteria</taxon>
        <taxon>Culicoidibacterales</taxon>
        <taxon>Culicoidibacteraceae</taxon>
        <taxon>Culicoidibacter</taxon>
    </lineage>
</organism>
<dbReference type="PROSITE" id="PS50928">
    <property type="entry name" value="ABC_TM1"/>
    <property type="match status" value="1"/>
</dbReference>
<keyword evidence="2 7" id="KW-0813">Transport</keyword>
<evidence type="ECO:0000256" key="2">
    <source>
        <dbReference type="ARBA" id="ARBA00022448"/>
    </source>
</evidence>
<dbReference type="FunCoup" id="A0A5R8QCU7">
    <property type="interactions" value="66"/>
</dbReference>
<evidence type="ECO:0000259" key="8">
    <source>
        <dbReference type="PROSITE" id="PS50928"/>
    </source>
</evidence>
<feature type="transmembrane region" description="Helical" evidence="7">
    <location>
        <begin position="192"/>
        <end position="214"/>
    </location>
</feature>
<sequence length="284" mass="32210">MAGSTLTLKPKKKRLGKTLLVIWASVFLIVAIFPYIYMVLQSLAPWDQVDKVVFPSEFTLRSFDFLLTGGNTGMPRPWLNAFANSIIVSLTTTLLSLGLAMLLGYAITKLRFRGSKLVNNFILFQMFFPAVILLVPTFMVSKFLGMNNTYFGMIIPKIISAWAIFMYVNFYRTIPDEVLEAARMDGASEWQVVFRIVFPMTKSITTILFLFLFMERWGELLWDMIIVKSENLMTLNVLLATMKGPYGSFPGPLYAGAVLLTVPILILFIIFSKNFSEGMNYVTK</sequence>
<dbReference type="PANTHER" id="PTHR43744">
    <property type="entry name" value="ABC TRANSPORTER PERMEASE PROTEIN MG189-RELATED-RELATED"/>
    <property type="match status" value="1"/>
</dbReference>
<accession>A0A5R8QCU7</accession>
<proteinExistence type="inferred from homology"/>
<dbReference type="Gene3D" id="1.10.3720.10">
    <property type="entry name" value="MetI-like"/>
    <property type="match status" value="1"/>
</dbReference>
<comment type="subcellular location">
    <subcellularLocation>
        <location evidence="1 7">Cell membrane</location>
        <topology evidence="1 7">Multi-pass membrane protein</topology>
    </subcellularLocation>
</comment>
<dbReference type="InParanoid" id="A0A5R8QCU7"/>
<evidence type="ECO:0000313" key="9">
    <source>
        <dbReference type="EMBL" id="TLG72932.1"/>
    </source>
</evidence>
<dbReference type="InterPro" id="IPR000515">
    <property type="entry name" value="MetI-like"/>
</dbReference>
<dbReference type="EMBL" id="VBWP01000006">
    <property type="protein sequence ID" value="TLG72932.1"/>
    <property type="molecule type" value="Genomic_DNA"/>
</dbReference>
<feature type="domain" description="ABC transmembrane type-1" evidence="8">
    <location>
        <begin position="82"/>
        <end position="271"/>
    </location>
</feature>
<name>A0A5R8QCU7_9FIRM</name>
<evidence type="ECO:0000256" key="6">
    <source>
        <dbReference type="ARBA" id="ARBA00023136"/>
    </source>
</evidence>
<feature type="transmembrane region" description="Helical" evidence="7">
    <location>
        <begin position="20"/>
        <end position="40"/>
    </location>
</feature>
<feature type="transmembrane region" description="Helical" evidence="7">
    <location>
        <begin position="81"/>
        <end position="105"/>
    </location>
</feature>
<keyword evidence="10" id="KW-1185">Reference proteome</keyword>
<gene>
    <name evidence="9" type="ORF">FEZ08_07750</name>
</gene>
<dbReference type="GO" id="GO:0055085">
    <property type="term" value="P:transmembrane transport"/>
    <property type="evidence" value="ECO:0007669"/>
    <property type="project" value="InterPro"/>
</dbReference>
<reference evidence="9 10" key="1">
    <citation type="submission" date="2019-05" db="EMBL/GenBank/DDBJ databases">
        <title>Culicoidintestinum kansasii gen. nov., sp. nov. from the gastrointestinal tract of the biting midge, Culicoides sonorensis.</title>
        <authorList>
            <person name="Neupane S."/>
            <person name="Ghosh A."/>
            <person name="Gunther S."/>
            <person name="Martin K."/>
            <person name="Zurek L."/>
        </authorList>
    </citation>
    <scope>NUCLEOTIDE SEQUENCE [LARGE SCALE GENOMIC DNA]</scope>
    <source>
        <strain evidence="9 10">CS-1</strain>
    </source>
</reference>
<evidence type="ECO:0000256" key="1">
    <source>
        <dbReference type="ARBA" id="ARBA00004651"/>
    </source>
</evidence>
<keyword evidence="4 7" id="KW-0812">Transmembrane</keyword>
<dbReference type="AlphaFoldDB" id="A0A5R8QCU7"/>
<evidence type="ECO:0000256" key="4">
    <source>
        <dbReference type="ARBA" id="ARBA00022692"/>
    </source>
</evidence>
<dbReference type="RefSeq" id="WP_138191158.1">
    <property type="nucleotide sequence ID" value="NZ_VBWP01000006.1"/>
</dbReference>
<feature type="transmembrane region" description="Helical" evidence="7">
    <location>
        <begin position="150"/>
        <end position="171"/>
    </location>
</feature>
<dbReference type="CDD" id="cd06261">
    <property type="entry name" value="TM_PBP2"/>
    <property type="match status" value="1"/>
</dbReference>
<evidence type="ECO:0000256" key="7">
    <source>
        <dbReference type="RuleBase" id="RU363032"/>
    </source>
</evidence>
<feature type="transmembrane region" description="Helical" evidence="7">
    <location>
        <begin position="117"/>
        <end position="138"/>
    </location>
</feature>
<comment type="caution">
    <text evidence="9">The sequence shown here is derived from an EMBL/GenBank/DDBJ whole genome shotgun (WGS) entry which is preliminary data.</text>
</comment>
<protein>
    <submittedName>
        <fullName evidence="9">Carbohydrate ABC transporter permease</fullName>
    </submittedName>
</protein>